<keyword evidence="3" id="KW-0597">Phosphoprotein</keyword>
<evidence type="ECO:0000259" key="13">
    <source>
        <dbReference type="PROSITE" id="PS50885"/>
    </source>
</evidence>
<name>A0ABT4QIA3_9BACL</name>
<dbReference type="InterPro" id="IPR036890">
    <property type="entry name" value="HATPase_C_sf"/>
</dbReference>
<comment type="caution">
    <text evidence="14">The sequence shown here is derived from an EMBL/GenBank/DDBJ whole genome shotgun (WGS) entry which is preliminary data.</text>
</comment>
<evidence type="ECO:0000256" key="6">
    <source>
        <dbReference type="ARBA" id="ARBA00022741"/>
    </source>
</evidence>
<dbReference type="CDD" id="cd06225">
    <property type="entry name" value="HAMP"/>
    <property type="match status" value="1"/>
</dbReference>
<keyword evidence="15" id="KW-1185">Reference proteome</keyword>
<keyword evidence="2" id="KW-1003">Cell membrane</keyword>
<keyword evidence="5 12" id="KW-0812">Transmembrane</keyword>
<evidence type="ECO:0000256" key="4">
    <source>
        <dbReference type="ARBA" id="ARBA00022679"/>
    </source>
</evidence>
<dbReference type="SUPFAM" id="SSF55874">
    <property type="entry name" value="ATPase domain of HSP90 chaperone/DNA topoisomerase II/histidine kinase"/>
    <property type="match status" value="1"/>
</dbReference>
<evidence type="ECO:0000313" key="15">
    <source>
        <dbReference type="Proteomes" id="UP001527882"/>
    </source>
</evidence>
<evidence type="ECO:0000256" key="3">
    <source>
        <dbReference type="ARBA" id="ARBA00022553"/>
    </source>
</evidence>
<dbReference type="Pfam" id="PF02518">
    <property type="entry name" value="HATPase_c"/>
    <property type="match status" value="1"/>
</dbReference>
<evidence type="ECO:0000256" key="2">
    <source>
        <dbReference type="ARBA" id="ARBA00022475"/>
    </source>
</evidence>
<keyword evidence="6" id="KW-0547">Nucleotide-binding</keyword>
<dbReference type="Pfam" id="PF00672">
    <property type="entry name" value="HAMP"/>
    <property type="match status" value="1"/>
</dbReference>
<evidence type="ECO:0000256" key="10">
    <source>
        <dbReference type="ARBA" id="ARBA00023012"/>
    </source>
</evidence>
<dbReference type="InterPro" id="IPR003594">
    <property type="entry name" value="HATPase_dom"/>
</dbReference>
<evidence type="ECO:0000256" key="1">
    <source>
        <dbReference type="ARBA" id="ARBA00004651"/>
    </source>
</evidence>
<gene>
    <name evidence="14" type="ORF">O9H85_30140</name>
</gene>
<sequence length="599" mass="68910">MKQLLYRLSFKKRIWVSFVLLMMVAIAASGWSSYVISSSIVERNALRLSQDTINKSSQVLDEKLKKIILLIMSLKMSDPYIEVLRDVSRGDVRYYYTRLSALQPILAQLKFNDDFIQSVLIATPIGDFYPTTYTRLNDSSYYQSDMYKKIKSKQRGVWMEGHEDSFFYGKDRVVSFVIDGSGEKYVEDVFIVVNIKEKDLQNLIVDQVSSSTGYSLINKEGQPVIGNTAQDSGTAQDSWRLAPAFLNHFDGEEKSGNFSYVIDGKDYLINYTRLDVGEGWILYDTQSKQVVLKEVDAIKWMTLLFIVGFVLLALLLSNMLTGLLLRPLLRLHMLMKQVEHNDLDVRFHSVYQDEISQVGMRFNLMLDEIKKLIHTVKLGEEEKRKTEIKALSAQMEPHFLYNTLNTIYCKSVLGHTEAVNEMILSLSTMFQLGLSQGRDILLIEDELLHVRNYLTLQQNCYEDRFDFHIDVEDESILQLHIPKLTLQPLVENAILHGFQDREEGGRIRIVLRRTKEVLYVSVEDNGIGMDVDRVLQSMEGPLVSQKGYALRNIGHRLRLFYGEDATIHYYSEPGKGTKVQLIITLHEGEKNYADNGYEV</sequence>
<dbReference type="Gene3D" id="6.10.340.10">
    <property type="match status" value="1"/>
</dbReference>
<dbReference type="PROSITE" id="PS50885">
    <property type="entry name" value="HAMP"/>
    <property type="match status" value="1"/>
</dbReference>
<evidence type="ECO:0000256" key="9">
    <source>
        <dbReference type="ARBA" id="ARBA00022989"/>
    </source>
</evidence>
<dbReference type="SMART" id="SM00304">
    <property type="entry name" value="HAMP"/>
    <property type="match status" value="1"/>
</dbReference>
<dbReference type="EMBL" id="JAQAGZ010000025">
    <property type="protein sequence ID" value="MCZ8516575.1"/>
    <property type="molecule type" value="Genomic_DNA"/>
</dbReference>
<reference evidence="14 15" key="1">
    <citation type="submission" date="2022-12" db="EMBL/GenBank/DDBJ databases">
        <title>Draft genome sequence of Paenibacillus sp. dW9.</title>
        <authorList>
            <person name="Choi E.-W."/>
            <person name="Kim D.-U."/>
        </authorList>
    </citation>
    <scope>NUCLEOTIDE SEQUENCE [LARGE SCALE GENOMIC DNA]</scope>
    <source>
        <strain evidence="15">dW9</strain>
    </source>
</reference>
<evidence type="ECO:0000256" key="12">
    <source>
        <dbReference type="SAM" id="Phobius"/>
    </source>
</evidence>
<evidence type="ECO:0000256" key="5">
    <source>
        <dbReference type="ARBA" id="ARBA00022692"/>
    </source>
</evidence>
<keyword evidence="4" id="KW-0808">Transferase</keyword>
<dbReference type="GO" id="GO:0016301">
    <property type="term" value="F:kinase activity"/>
    <property type="evidence" value="ECO:0007669"/>
    <property type="project" value="UniProtKB-KW"/>
</dbReference>
<evidence type="ECO:0000256" key="7">
    <source>
        <dbReference type="ARBA" id="ARBA00022777"/>
    </source>
</evidence>
<dbReference type="InterPro" id="IPR010559">
    <property type="entry name" value="Sig_transdc_His_kin_internal"/>
</dbReference>
<dbReference type="Proteomes" id="UP001527882">
    <property type="component" value="Unassembled WGS sequence"/>
</dbReference>
<proteinExistence type="predicted"/>
<evidence type="ECO:0000256" key="8">
    <source>
        <dbReference type="ARBA" id="ARBA00022840"/>
    </source>
</evidence>
<dbReference type="Gene3D" id="3.30.565.10">
    <property type="entry name" value="Histidine kinase-like ATPase, C-terminal domain"/>
    <property type="match status" value="1"/>
</dbReference>
<accession>A0ABT4QIA3</accession>
<keyword evidence="7 14" id="KW-0418">Kinase</keyword>
<keyword evidence="10" id="KW-0902">Two-component regulatory system</keyword>
<dbReference type="RefSeq" id="WP_269885112.1">
    <property type="nucleotide sequence ID" value="NZ_JAQAGZ010000025.1"/>
</dbReference>
<evidence type="ECO:0000313" key="14">
    <source>
        <dbReference type="EMBL" id="MCZ8516575.1"/>
    </source>
</evidence>
<dbReference type="InterPro" id="IPR003660">
    <property type="entry name" value="HAMP_dom"/>
</dbReference>
<dbReference type="PANTHER" id="PTHR34220">
    <property type="entry name" value="SENSOR HISTIDINE KINASE YPDA"/>
    <property type="match status" value="1"/>
</dbReference>
<dbReference type="InterPro" id="IPR050640">
    <property type="entry name" value="Bact_2-comp_sensor_kinase"/>
</dbReference>
<organism evidence="14 15">
    <name type="scientific">Paenibacillus gyeongsangnamensis</name>
    <dbReference type="NCBI Taxonomy" id="3388067"/>
    <lineage>
        <taxon>Bacteria</taxon>
        <taxon>Bacillati</taxon>
        <taxon>Bacillota</taxon>
        <taxon>Bacilli</taxon>
        <taxon>Bacillales</taxon>
        <taxon>Paenibacillaceae</taxon>
        <taxon>Paenibacillus</taxon>
    </lineage>
</organism>
<dbReference type="Pfam" id="PF06580">
    <property type="entry name" value="His_kinase"/>
    <property type="match status" value="1"/>
</dbReference>
<feature type="transmembrane region" description="Helical" evidence="12">
    <location>
        <begin position="300"/>
        <end position="325"/>
    </location>
</feature>
<dbReference type="PANTHER" id="PTHR34220:SF11">
    <property type="entry name" value="SENSOR PROTEIN KINASE HPTS"/>
    <property type="match status" value="1"/>
</dbReference>
<keyword evidence="9 12" id="KW-1133">Transmembrane helix</keyword>
<evidence type="ECO:0000256" key="11">
    <source>
        <dbReference type="ARBA" id="ARBA00023136"/>
    </source>
</evidence>
<keyword evidence="11 12" id="KW-0472">Membrane</keyword>
<feature type="domain" description="HAMP" evidence="13">
    <location>
        <begin position="322"/>
        <end position="374"/>
    </location>
</feature>
<dbReference type="SUPFAM" id="SSF158472">
    <property type="entry name" value="HAMP domain-like"/>
    <property type="match status" value="1"/>
</dbReference>
<comment type="subcellular location">
    <subcellularLocation>
        <location evidence="1">Cell membrane</location>
        <topology evidence="1">Multi-pass membrane protein</topology>
    </subcellularLocation>
</comment>
<keyword evidence="8" id="KW-0067">ATP-binding</keyword>
<protein>
    <submittedName>
        <fullName evidence="14">Sensor histidine kinase</fullName>
    </submittedName>
</protein>